<evidence type="ECO:0000313" key="3">
    <source>
        <dbReference type="EMBL" id="MEY8041221.1"/>
    </source>
</evidence>
<name>A0ABV4CJE3_9PSEU</name>
<evidence type="ECO:0000313" key="4">
    <source>
        <dbReference type="Proteomes" id="UP001564626"/>
    </source>
</evidence>
<dbReference type="Gene3D" id="3.30.750.24">
    <property type="entry name" value="STAS domain"/>
    <property type="match status" value="1"/>
</dbReference>
<feature type="region of interest" description="Disordered" evidence="1">
    <location>
        <begin position="1"/>
        <end position="26"/>
    </location>
</feature>
<sequence>MTAQHPAPEVDAAGRTAPARTPGPRRLRVAVPRADALVVTVDGEIDATTTDELDTALWPLLDATVEVIVLDLTGVRSMDVPGIQFVTRSYMHTQDHGIALRVVVADDATRRALADAGVDVLLECHPTVGAALGIALGSQGALGSGIATAPEQRRPAAMS</sequence>
<dbReference type="Pfam" id="PF01740">
    <property type="entry name" value="STAS"/>
    <property type="match status" value="1"/>
</dbReference>
<proteinExistence type="predicted"/>
<dbReference type="PANTHER" id="PTHR33495">
    <property type="entry name" value="ANTI-SIGMA FACTOR ANTAGONIST TM_1081-RELATED-RELATED"/>
    <property type="match status" value="1"/>
</dbReference>
<feature type="domain" description="STAS" evidence="2">
    <location>
        <begin position="35"/>
        <end position="135"/>
    </location>
</feature>
<dbReference type="SUPFAM" id="SSF52091">
    <property type="entry name" value="SpoIIaa-like"/>
    <property type="match status" value="1"/>
</dbReference>
<feature type="compositionally biased region" description="Low complexity" evidence="1">
    <location>
        <begin position="13"/>
        <end position="22"/>
    </location>
</feature>
<dbReference type="PROSITE" id="PS50801">
    <property type="entry name" value="STAS"/>
    <property type="match status" value="1"/>
</dbReference>
<organism evidence="3 4">
    <name type="scientific">Saccharopolyspora cebuensis</name>
    <dbReference type="NCBI Taxonomy" id="418759"/>
    <lineage>
        <taxon>Bacteria</taxon>
        <taxon>Bacillati</taxon>
        <taxon>Actinomycetota</taxon>
        <taxon>Actinomycetes</taxon>
        <taxon>Pseudonocardiales</taxon>
        <taxon>Pseudonocardiaceae</taxon>
        <taxon>Saccharopolyspora</taxon>
    </lineage>
</organism>
<dbReference type="Proteomes" id="UP001564626">
    <property type="component" value="Unassembled WGS sequence"/>
</dbReference>
<dbReference type="RefSeq" id="WP_345366919.1">
    <property type="nucleotide sequence ID" value="NZ_BAABII010000017.1"/>
</dbReference>
<protein>
    <submittedName>
        <fullName evidence="3">STAS domain-containing protein</fullName>
    </submittedName>
</protein>
<reference evidence="3 4" key="1">
    <citation type="submission" date="2024-08" db="EMBL/GenBank/DDBJ databases">
        <title>Genome mining of Saccharopolyspora cebuensis PGLac3 from Nigerian medicinal plant.</title>
        <authorList>
            <person name="Ezeobiora C.E."/>
            <person name="Igbokwe N.H."/>
            <person name="Amin D.H."/>
            <person name="Mendie U.E."/>
        </authorList>
    </citation>
    <scope>NUCLEOTIDE SEQUENCE [LARGE SCALE GENOMIC DNA]</scope>
    <source>
        <strain evidence="3 4">PGLac3</strain>
    </source>
</reference>
<keyword evidence="4" id="KW-1185">Reference proteome</keyword>
<comment type="caution">
    <text evidence="3">The sequence shown here is derived from an EMBL/GenBank/DDBJ whole genome shotgun (WGS) entry which is preliminary data.</text>
</comment>
<dbReference type="PANTHER" id="PTHR33495:SF2">
    <property type="entry name" value="ANTI-SIGMA FACTOR ANTAGONIST TM_1081-RELATED"/>
    <property type="match status" value="1"/>
</dbReference>
<evidence type="ECO:0000259" key="2">
    <source>
        <dbReference type="PROSITE" id="PS50801"/>
    </source>
</evidence>
<dbReference type="EMBL" id="JBGEHV010000033">
    <property type="protein sequence ID" value="MEY8041221.1"/>
    <property type="molecule type" value="Genomic_DNA"/>
</dbReference>
<gene>
    <name evidence="3" type="ORF">AB8O55_17600</name>
</gene>
<dbReference type="CDD" id="cd07043">
    <property type="entry name" value="STAS_anti-anti-sigma_factors"/>
    <property type="match status" value="1"/>
</dbReference>
<dbReference type="InterPro" id="IPR002645">
    <property type="entry name" value="STAS_dom"/>
</dbReference>
<accession>A0ABV4CJE3</accession>
<evidence type="ECO:0000256" key="1">
    <source>
        <dbReference type="SAM" id="MobiDB-lite"/>
    </source>
</evidence>
<dbReference type="InterPro" id="IPR036513">
    <property type="entry name" value="STAS_dom_sf"/>
</dbReference>